<dbReference type="EMBL" id="JACJSK010000010">
    <property type="protein sequence ID" value="MBD2544019.1"/>
    <property type="molecule type" value="Genomic_DNA"/>
</dbReference>
<dbReference type="PANTHER" id="PTHR34800">
    <property type="entry name" value="TETRAPYRROLE-BINDING PROTEIN, CHLOROPLASTIC"/>
    <property type="match status" value="1"/>
</dbReference>
<evidence type="ECO:0000256" key="4">
    <source>
        <dbReference type="SAM" id="MobiDB-lite"/>
    </source>
</evidence>
<feature type="region of interest" description="Disordered" evidence="4">
    <location>
        <begin position="624"/>
        <end position="685"/>
    </location>
</feature>
<evidence type="ECO:0000256" key="1">
    <source>
        <dbReference type="ARBA" id="ARBA00022737"/>
    </source>
</evidence>
<dbReference type="InterPro" id="IPR037215">
    <property type="entry name" value="GUN4-like_sf"/>
</dbReference>
<dbReference type="Proteomes" id="UP000641954">
    <property type="component" value="Unassembled WGS sequence"/>
</dbReference>
<dbReference type="PANTHER" id="PTHR34800:SF1">
    <property type="entry name" value="TETRAPYRROLE-BINDING PROTEIN, CHLOROPLASTIC"/>
    <property type="match status" value="1"/>
</dbReference>
<dbReference type="Gene3D" id="1.10.10.1770">
    <property type="entry name" value="Gun4-like"/>
    <property type="match status" value="1"/>
</dbReference>
<dbReference type="Pfam" id="PF13181">
    <property type="entry name" value="TPR_8"/>
    <property type="match status" value="1"/>
</dbReference>
<dbReference type="InterPro" id="IPR008629">
    <property type="entry name" value="GUN4-like"/>
</dbReference>
<feature type="repeat" description="TPR" evidence="3">
    <location>
        <begin position="540"/>
        <end position="573"/>
    </location>
</feature>
<keyword evidence="7" id="KW-1185">Reference proteome</keyword>
<accession>A0ABR8ED11</accession>
<dbReference type="SUPFAM" id="SSF140869">
    <property type="entry name" value="GUN4-like"/>
    <property type="match status" value="1"/>
</dbReference>
<dbReference type="PROSITE" id="PS50005">
    <property type="entry name" value="TPR"/>
    <property type="match status" value="2"/>
</dbReference>
<reference evidence="6 7" key="1">
    <citation type="journal article" date="2020" name="ISME J.">
        <title>Comparative genomics reveals insights into cyanobacterial evolution and habitat adaptation.</title>
        <authorList>
            <person name="Chen M.Y."/>
            <person name="Teng W.K."/>
            <person name="Zhao L."/>
            <person name="Hu C.X."/>
            <person name="Zhou Y.K."/>
            <person name="Han B.P."/>
            <person name="Song L.R."/>
            <person name="Shu W.S."/>
        </authorList>
    </citation>
    <scope>NUCLEOTIDE SEQUENCE [LARGE SCALE GENOMIC DNA]</scope>
    <source>
        <strain evidence="6 7">FACHB-1370</strain>
    </source>
</reference>
<dbReference type="Pfam" id="PF05419">
    <property type="entry name" value="GUN4"/>
    <property type="match status" value="1"/>
</dbReference>
<evidence type="ECO:0000256" key="3">
    <source>
        <dbReference type="PROSITE-ProRule" id="PRU00339"/>
    </source>
</evidence>
<keyword evidence="2 3" id="KW-0802">TPR repeat</keyword>
<evidence type="ECO:0000313" key="6">
    <source>
        <dbReference type="EMBL" id="MBD2544019.1"/>
    </source>
</evidence>
<protein>
    <submittedName>
        <fullName evidence="6">GUN4 domain-containing protein</fullName>
    </submittedName>
</protein>
<dbReference type="Pfam" id="PF07719">
    <property type="entry name" value="TPR_2"/>
    <property type="match status" value="1"/>
</dbReference>
<evidence type="ECO:0000313" key="7">
    <source>
        <dbReference type="Proteomes" id="UP000641954"/>
    </source>
</evidence>
<dbReference type="SUPFAM" id="SSF48452">
    <property type="entry name" value="TPR-like"/>
    <property type="match status" value="1"/>
</dbReference>
<dbReference type="CDD" id="cd16383">
    <property type="entry name" value="GUN4"/>
    <property type="match status" value="1"/>
</dbReference>
<organism evidence="6 7">
    <name type="scientific">Planktothricoides raciborskii FACHB-1370</name>
    <dbReference type="NCBI Taxonomy" id="2949576"/>
    <lineage>
        <taxon>Bacteria</taxon>
        <taxon>Bacillati</taxon>
        <taxon>Cyanobacteriota</taxon>
        <taxon>Cyanophyceae</taxon>
        <taxon>Oscillatoriophycideae</taxon>
        <taxon>Oscillatoriales</taxon>
        <taxon>Oscillatoriaceae</taxon>
        <taxon>Planktothricoides</taxon>
    </lineage>
</organism>
<evidence type="ECO:0000256" key="2">
    <source>
        <dbReference type="ARBA" id="ARBA00022803"/>
    </source>
</evidence>
<dbReference type="Gene3D" id="1.25.40.620">
    <property type="match status" value="1"/>
</dbReference>
<sequence>MNIFGSMIGGIAKVAGAIAPALMAINQTRAITTQAKSLELAQKRDNANCDLGMKRMEFDAKMEIMRQTVRAKERQEDKEFSLALKVMEAETLFKQEKMRQAFQSLEAEKQREFTQAIEKFKAEVQIAIQADSIAFQRWKTETDREFSTEITLLNAQINRQRDKQNRDDNRRDRNNPVFSVADDILKTVENRSEMPLTVFFSPPVLRYDSVPNAAAQSQFPMMESTLSGALREMFKQYTLKQRPIKFMAGEWVTKNRRAESAVNQIFSELNTIPVLVLETEVEESFFNINIGFWNNDFDDARFETVVRKFRWQDAIGEISQNLLKKWEREGRQIQTDYDRAEFSRRIRETFTHYMEILHCIHVGMVTDEYFLIYAANRQLPLLPTLLSDLFEDANLPDEERFNLTKAVIDYCNQLFDALEQIEPAIMVDLRLEWAKILQDIPSRYGFEDQVEKIMQTWLQQRGKGNQLTREELVTEISKNLLPEDADFVNALNKLLQDLGETRFLNIALNFYQRGLEHLQAKRYDFARIDFDRTITLNPQADAYYQRAIAYYGLQNYQNAIADLDKATTLQPQRAEFHDLRGDAYLKLKNYEMALANYNQAVTLGFPSQKFTDLQREWNNKLRQEEEKRKQREAEEARQRAEAEKERQRKEAEEARKRADEKERQRKEAKEARQKAEEERKQREAEAKFPQLAQFLAQGEWKKADEETRRVMCKIMGRESEGWLTEDNCRNFPREKLKIIDALWVKYSNGKFGFSVQKKIFVEQCGGTPGEYNYDAWCKLLNTVGWKDRHLWLYYESYTFNTNALHGHLPSSWRLVANNDSKRRGGVNMWSESALEFEPLFSRLTSNI</sequence>
<keyword evidence="1" id="KW-0677">Repeat</keyword>
<dbReference type="SMART" id="SM00028">
    <property type="entry name" value="TPR"/>
    <property type="match status" value="3"/>
</dbReference>
<dbReference type="InterPro" id="IPR011990">
    <property type="entry name" value="TPR-like_helical_dom_sf"/>
</dbReference>
<dbReference type="RefSeq" id="WP_190878018.1">
    <property type="nucleotide sequence ID" value="NZ_JACJSK010000010.1"/>
</dbReference>
<dbReference type="CDD" id="cd06503">
    <property type="entry name" value="ATP-synt_Fo_b"/>
    <property type="match status" value="1"/>
</dbReference>
<proteinExistence type="predicted"/>
<feature type="repeat" description="TPR" evidence="3">
    <location>
        <begin position="574"/>
        <end position="607"/>
    </location>
</feature>
<feature type="domain" description="GUN4-like" evidence="5">
    <location>
        <begin position="683"/>
        <end position="813"/>
    </location>
</feature>
<dbReference type="InterPro" id="IPR019734">
    <property type="entry name" value="TPR_rpt"/>
</dbReference>
<comment type="caution">
    <text evidence="6">The sequence shown here is derived from an EMBL/GenBank/DDBJ whole genome shotgun (WGS) entry which is preliminary data.</text>
</comment>
<name>A0ABR8ED11_9CYAN</name>
<evidence type="ECO:0000259" key="5">
    <source>
        <dbReference type="Pfam" id="PF05419"/>
    </source>
</evidence>
<dbReference type="InterPro" id="IPR013105">
    <property type="entry name" value="TPR_2"/>
</dbReference>
<dbReference type="Gene3D" id="1.25.40.10">
    <property type="entry name" value="Tetratricopeptide repeat domain"/>
    <property type="match status" value="1"/>
</dbReference>
<gene>
    <name evidence="6" type="ORF">H6G72_09220</name>
</gene>